<keyword evidence="4" id="KW-1185">Reference proteome</keyword>
<dbReference type="Proteomes" id="UP001164746">
    <property type="component" value="Chromosome 6"/>
</dbReference>
<sequence>MDSTLSLVVLSILTVLASAQNSSGLIGNACFGANIACDFYSLQCPQGEIIHLNNLIAGGKTNQTCRSEQHCSGGLDCCSYNQGDLTSPFNQENTYHTYRNCSGRQSCTAIQAPLQRLDASTKIPMCGSNPGIYTSSAEVWFDGSTETFDPTKASRECRCTVKNNQIGRGLELYMYLLDVRVESHYVGNVSSAACSSAQFSSEMVVLRCVNTTRHWETNFKYYNSNSSTHQYSKVLQSGQTTDLGLSSLYENGQRDAPAMVWIKIALDETSQVSAVVVAVPIACVLVVMLAVSTACFFKERRKRMEAENENTNTSVRDRSVKSLQEFPSERVYDTIVETNNPEGNYNMETRNITWNLANVYTESAPVAPVQQTDTDDEISGQNCAAGHDYETLQHSPYQNTETSGEQCSVYNQLTF</sequence>
<feature type="signal peptide" evidence="2">
    <location>
        <begin position="1"/>
        <end position="19"/>
    </location>
</feature>
<keyword evidence="1" id="KW-0472">Membrane</keyword>
<proteinExistence type="predicted"/>
<reference evidence="3" key="1">
    <citation type="submission" date="2022-11" db="EMBL/GenBank/DDBJ databases">
        <title>Centuries of genome instability and evolution in soft-shell clam transmissible cancer (bioRxiv).</title>
        <authorList>
            <person name="Hart S.F.M."/>
            <person name="Yonemitsu M.A."/>
            <person name="Giersch R.M."/>
            <person name="Beal B.F."/>
            <person name="Arriagada G."/>
            <person name="Davis B.W."/>
            <person name="Ostrander E.A."/>
            <person name="Goff S.P."/>
            <person name="Metzger M.J."/>
        </authorList>
    </citation>
    <scope>NUCLEOTIDE SEQUENCE</scope>
    <source>
        <strain evidence="3">MELC-2E11</strain>
        <tissue evidence="3">Siphon/mantle</tissue>
    </source>
</reference>
<keyword evidence="1" id="KW-0812">Transmembrane</keyword>
<protein>
    <submittedName>
        <fullName evidence="3">Uncharacterized protein</fullName>
    </submittedName>
</protein>
<gene>
    <name evidence="3" type="ORF">MAR_018220</name>
</gene>
<evidence type="ECO:0000313" key="3">
    <source>
        <dbReference type="EMBL" id="WAR08262.1"/>
    </source>
</evidence>
<feature type="chain" id="PRO_5045150816" evidence="2">
    <location>
        <begin position="20"/>
        <end position="415"/>
    </location>
</feature>
<feature type="transmembrane region" description="Helical" evidence="1">
    <location>
        <begin position="272"/>
        <end position="297"/>
    </location>
</feature>
<evidence type="ECO:0000256" key="1">
    <source>
        <dbReference type="SAM" id="Phobius"/>
    </source>
</evidence>
<keyword evidence="1" id="KW-1133">Transmembrane helix</keyword>
<dbReference type="CDD" id="cd22823">
    <property type="entry name" value="Gal_Rha_Lectin"/>
    <property type="match status" value="1"/>
</dbReference>
<keyword evidence="2" id="KW-0732">Signal</keyword>
<dbReference type="EMBL" id="CP111017">
    <property type="protein sequence ID" value="WAR08262.1"/>
    <property type="molecule type" value="Genomic_DNA"/>
</dbReference>
<accession>A0ABY7EHB6</accession>
<name>A0ABY7EHB6_MYAAR</name>
<evidence type="ECO:0000256" key="2">
    <source>
        <dbReference type="SAM" id="SignalP"/>
    </source>
</evidence>
<evidence type="ECO:0000313" key="4">
    <source>
        <dbReference type="Proteomes" id="UP001164746"/>
    </source>
</evidence>
<organism evidence="3 4">
    <name type="scientific">Mya arenaria</name>
    <name type="common">Soft-shell clam</name>
    <dbReference type="NCBI Taxonomy" id="6604"/>
    <lineage>
        <taxon>Eukaryota</taxon>
        <taxon>Metazoa</taxon>
        <taxon>Spiralia</taxon>
        <taxon>Lophotrochozoa</taxon>
        <taxon>Mollusca</taxon>
        <taxon>Bivalvia</taxon>
        <taxon>Autobranchia</taxon>
        <taxon>Heteroconchia</taxon>
        <taxon>Euheterodonta</taxon>
        <taxon>Imparidentia</taxon>
        <taxon>Neoheterodontei</taxon>
        <taxon>Myida</taxon>
        <taxon>Myoidea</taxon>
        <taxon>Myidae</taxon>
        <taxon>Mya</taxon>
    </lineage>
</organism>